<reference evidence="1" key="1">
    <citation type="submission" date="2020-08" db="EMBL/GenBank/DDBJ databases">
        <title>Ramlibacter sp. GTP1 16S ribosomal RNA gene genome sequencing and assembly.</title>
        <authorList>
            <person name="Kang M."/>
        </authorList>
    </citation>
    <scope>NUCLEOTIDE SEQUENCE</scope>
    <source>
        <strain evidence="1">GTP1</strain>
    </source>
</reference>
<dbReference type="Proteomes" id="UP000596827">
    <property type="component" value="Unassembled WGS sequence"/>
</dbReference>
<dbReference type="AlphaFoldDB" id="A0A923M755"/>
<evidence type="ECO:0000313" key="1">
    <source>
        <dbReference type="EMBL" id="MBC5765225.1"/>
    </source>
</evidence>
<name>A0A923M755_9BURK</name>
<protein>
    <submittedName>
        <fullName evidence="1">Uncharacterized protein</fullName>
    </submittedName>
</protein>
<keyword evidence="2" id="KW-1185">Reference proteome</keyword>
<proteinExistence type="predicted"/>
<dbReference type="EMBL" id="JACORU010000004">
    <property type="protein sequence ID" value="MBC5765225.1"/>
    <property type="molecule type" value="Genomic_DNA"/>
</dbReference>
<accession>A0A923M755</accession>
<organism evidence="1 2">
    <name type="scientific">Ramlibacter albus</name>
    <dbReference type="NCBI Taxonomy" id="2079448"/>
    <lineage>
        <taxon>Bacteria</taxon>
        <taxon>Pseudomonadati</taxon>
        <taxon>Pseudomonadota</taxon>
        <taxon>Betaproteobacteria</taxon>
        <taxon>Burkholderiales</taxon>
        <taxon>Comamonadaceae</taxon>
        <taxon>Ramlibacter</taxon>
    </lineage>
</organism>
<dbReference type="RefSeq" id="WP_187081705.1">
    <property type="nucleotide sequence ID" value="NZ_JACORU010000004.1"/>
</dbReference>
<gene>
    <name evidence="1" type="ORF">H8R02_12230</name>
</gene>
<evidence type="ECO:0000313" key="2">
    <source>
        <dbReference type="Proteomes" id="UP000596827"/>
    </source>
</evidence>
<comment type="caution">
    <text evidence="1">The sequence shown here is derived from an EMBL/GenBank/DDBJ whole genome shotgun (WGS) entry which is preliminary data.</text>
</comment>
<sequence length="146" mass="15144">MTGGSKERANPFGHTAIGVTGSGIFSYGNDTPLGSAPSTYITDQALHRDQTVTIIPRTPEQDQAALLNLAGNSCRNCVGPFDNCAVRTDTALRAGGVSTGMWPLPGGVARDAMQAPGATTYYIPKGTSLPAALVEALRNFNPPNVP</sequence>